<sequence>MAGIVRCFFIYLLTMFHEKDHAAFKPADPARARARLRFRSWRNWLAIVGLILFVLGMFVRAQWTSIQKDLFAEEQARCVERFAGKHSFLWLKTDGCLVLVDGKWIHESQMPKQGR</sequence>
<keyword evidence="1" id="KW-0812">Transmembrane</keyword>
<accession>A0A917FGV0</accession>
<keyword evidence="1" id="KW-0472">Membrane</keyword>
<evidence type="ECO:0000313" key="2">
    <source>
        <dbReference type="EMBL" id="GGF81717.1"/>
    </source>
</evidence>
<feature type="transmembrane region" description="Helical" evidence="1">
    <location>
        <begin position="41"/>
        <end position="59"/>
    </location>
</feature>
<reference evidence="2" key="1">
    <citation type="journal article" date="2014" name="Int. J. Syst. Evol. Microbiol.">
        <title>Complete genome sequence of Corynebacterium casei LMG S-19264T (=DSM 44701T), isolated from a smear-ripened cheese.</title>
        <authorList>
            <consortium name="US DOE Joint Genome Institute (JGI-PGF)"/>
            <person name="Walter F."/>
            <person name="Albersmeier A."/>
            <person name="Kalinowski J."/>
            <person name="Ruckert C."/>
        </authorList>
    </citation>
    <scope>NUCLEOTIDE SEQUENCE</scope>
    <source>
        <strain evidence="2">CCM 7897</strain>
    </source>
</reference>
<name>A0A917FGV0_9HYPH</name>
<keyword evidence="1" id="KW-1133">Transmembrane helix</keyword>
<dbReference type="Proteomes" id="UP000606044">
    <property type="component" value="Unassembled WGS sequence"/>
</dbReference>
<reference evidence="2" key="2">
    <citation type="submission" date="2020-09" db="EMBL/GenBank/DDBJ databases">
        <authorList>
            <person name="Sun Q."/>
            <person name="Sedlacek I."/>
        </authorList>
    </citation>
    <scope>NUCLEOTIDE SEQUENCE</scope>
    <source>
        <strain evidence="2">CCM 7897</strain>
    </source>
</reference>
<proteinExistence type="predicted"/>
<dbReference type="EMBL" id="BMCT01000008">
    <property type="protein sequence ID" value="GGF81717.1"/>
    <property type="molecule type" value="Genomic_DNA"/>
</dbReference>
<comment type="caution">
    <text evidence="2">The sequence shown here is derived from an EMBL/GenBank/DDBJ whole genome shotgun (WGS) entry which is preliminary data.</text>
</comment>
<dbReference type="AlphaFoldDB" id="A0A917FGV0"/>
<keyword evidence="3" id="KW-1185">Reference proteome</keyword>
<evidence type="ECO:0000313" key="3">
    <source>
        <dbReference type="Proteomes" id="UP000606044"/>
    </source>
</evidence>
<organism evidence="2 3">
    <name type="scientific">Azorhizobium oxalatiphilum</name>
    <dbReference type="NCBI Taxonomy" id="980631"/>
    <lineage>
        <taxon>Bacteria</taxon>
        <taxon>Pseudomonadati</taxon>
        <taxon>Pseudomonadota</taxon>
        <taxon>Alphaproteobacteria</taxon>
        <taxon>Hyphomicrobiales</taxon>
        <taxon>Xanthobacteraceae</taxon>
        <taxon>Azorhizobium</taxon>
    </lineage>
</organism>
<gene>
    <name evidence="2" type="ORF">GCM10007301_47310</name>
</gene>
<evidence type="ECO:0000256" key="1">
    <source>
        <dbReference type="SAM" id="Phobius"/>
    </source>
</evidence>
<protein>
    <submittedName>
        <fullName evidence="2">Uncharacterized protein</fullName>
    </submittedName>
</protein>